<gene>
    <name evidence="3" type="ORF">SAMN04487928_11713</name>
</gene>
<organism evidence="3 4">
    <name type="scientific">Butyrivibrio proteoclasticus</name>
    <dbReference type="NCBI Taxonomy" id="43305"/>
    <lineage>
        <taxon>Bacteria</taxon>
        <taxon>Bacillati</taxon>
        <taxon>Bacillota</taxon>
        <taxon>Clostridia</taxon>
        <taxon>Lachnospirales</taxon>
        <taxon>Lachnospiraceae</taxon>
        <taxon>Butyrivibrio</taxon>
    </lineage>
</organism>
<feature type="chain" id="PRO_5039136706" evidence="2">
    <location>
        <begin position="28"/>
        <end position="84"/>
    </location>
</feature>
<feature type="signal peptide" evidence="2">
    <location>
        <begin position="1"/>
        <end position="27"/>
    </location>
</feature>
<protein>
    <submittedName>
        <fullName evidence="3">Uncharacterized protein</fullName>
    </submittedName>
</protein>
<dbReference type="Proteomes" id="UP000182624">
    <property type="component" value="Unassembled WGS sequence"/>
</dbReference>
<proteinExistence type="predicted"/>
<evidence type="ECO:0000313" key="4">
    <source>
        <dbReference type="Proteomes" id="UP000182624"/>
    </source>
</evidence>
<accession>A0A1I5VFJ8</accession>
<name>A0A1I5VFJ8_9FIRM</name>
<keyword evidence="4" id="KW-1185">Reference proteome</keyword>
<evidence type="ECO:0000256" key="2">
    <source>
        <dbReference type="SAM" id="SignalP"/>
    </source>
</evidence>
<sequence length="84" mass="9092">MTDMRKKVVGAILIGMLIMSACSFSNSKEAEQNSVAASSEESSEVFISPDQTPGDEFKAQMPVHSGIWQDSDFGGTYLKAITEK</sequence>
<dbReference type="EMBL" id="FOXO01000017">
    <property type="protein sequence ID" value="SFQ06249.1"/>
    <property type="molecule type" value="Genomic_DNA"/>
</dbReference>
<dbReference type="PROSITE" id="PS51257">
    <property type="entry name" value="PROKAR_LIPOPROTEIN"/>
    <property type="match status" value="1"/>
</dbReference>
<evidence type="ECO:0000256" key="1">
    <source>
        <dbReference type="SAM" id="MobiDB-lite"/>
    </source>
</evidence>
<keyword evidence="2" id="KW-0732">Signal</keyword>
<dbReference type="AlphaFoldDB" id="A0A1I5VFJ8"/>
<feature type="region of interest" description="Disordered" evidence="1">
    <location>
        <begin position="33"/>
        <end position="54"/>
    </location>
</feature>
<reference evidence="4" key="1">
    <citation type="submission" date="2016-10" db="EMBL/GenBank/DDBJ databases">
        <authorList>
            <person name="Varghese N."/>
            <person name="Submissions S."/>
        </authorList>
    </citation>
    <scope>NUCLEOTIDE SEQUENCE [LARGE SCALE GENOMIC DNA]</scope>
    <source>
        <strain evidence="4">P18</strain>
    </source>
</reference>
<evidence type="ECO:0000313" key="3">
    <source>
        <dbReference type="EMBL" id="SFQ06249.1"/>
    </source>
</evidence>